<dbReference type="SUPFAM" id="SSF55729">
    <property type="entry name" value="Acyl-CoA N-acyltransferases (Nat)"/>
    <property type="match status" value="1"/>
</dbReference>
<proteinExistence type="predicted"/>
<name>A0ABV4YYZ6_9BACI</name>
<evidence type="ECO:0000313" key="2">
    <source>
        <dbReference type="Proteomes" id="UP001241748"/>
    </source>
</evidence>
<organism evidence="1 2">
    <name type="scientific">Neobacillus driksii</name>
    <dbReference type="NCBI Taxonomy" id="3035913"/>
    <lineage>
        <taxon>Bacteria</taxon>
        <taxon>Bacillati</taxon>
        <taxon>Bacillota</taxon>
        <taxon>Bacilli</taxon>
        <taxon>Bacillales</taxon>
        <taxon>Bacillaceae</taxon>
        <taxon>Neobacillus</taxon>
    </lineage>
</organism>
<sequence length="193" mass="22357">MNILVENQEQKEEFMTLWTQIAYERKYQVTTLAENSEAYLLKDKTNRSVGTIEFVPCDANLLAIDDLVDISKETRILQNLKYSYQVRKMGVTKEFGSKAILLDLLKLAAMHAKNNQVRFYVSYLEHNHYVKLTEKFKFRIEKVGEEVMVGNKKFVPALIDVEDAIENTQGYPIYIKPIAYLVKGSKKVKAFFA</sequence>
<comment type="caution">
    <text evidence="1">The sequence shown here is derived from an EMBL/GenBank/DDBJ whole genome shotgun (WGS) entry which is preliminary data.</text>
</comment>
<dbReference type="Proteomes" id="UP001241748">
    <property type="component" value="Unassembled WGS sequence"/>
</dbReference>
<dbReference type="EMBL" id="JAROBZ020000002">
    <property type="protein sequence ID" value="MFB3170074.1"/>
    <property type="molecule type" value="Genomic_DNA"/>
</dbReference>
<keyword evidence="2" id="KW-1185">Reference proteome</keyword>
<dbReference type="RefSeq" id="WP_306074628.1">
    <property type="nucleotide sequence ID" value="NZ_JAROBZ020000002.1"/>
</dbReference>
<accession>A0ABV4YYZ6</accession>
<gene>
    <name evidence="1" type="ORF">P5G62_023500</name>
</gene>
<dbReference type="InterPro" id="IPR016181">
    <property type="entry name" value="Acyl_CoA_acyltransferase"/>
</dbReference>
<protein>
    <recommendedName>
        <fullName evidence="3">N-acetyltransferase domain-containing protein</fullName>
    </recommendedName>
</protein>
<evidence type="ECO:0008006" key="3">
    <source>
        <dbReference type="Google" id="ProtNLM"/>
    </source>
</evidence>
<reference evidence="1 2" key="1">
    <citation type="submission" date="2024-05" db="EMBL/GenBank/DDBJ databases">
        <authorList>
            <person name="Venkateswaran K."/>
        </authorList>
    </citation>
    <scope>NUCLEOTIDE SEQUENCE [LARGE SCALE GENOMIC DNA]</scope>
    <source>
        <strain evidence="1 2">179-C4-2-HS</strain>
    </source>
</reference>
<evidence type="ECO:0000313" key="1">
    <source>
        <dbReference type="EMBL" id="MFB3170074.1"/>
    </source>
</evidence>